<organism evidence="14 15">
    <name type="scientific">Gasterosteus aculeatus aculeatus</name>
    <name type="common">three-spined stickleback</name>
    <dbReference type="NCBI Taxonomy" id="481459"/>
    <lineage>
        <taxon>Eukaryota</taxon>
        <taxon>Metazoa</taxon>
        <taxon>Chordata</taxon>
        <taxon>Craniata</taxon>
        <taxon>Vertebrata</taxon>
        <taxon>Euteleostomi</taxon>
        <taxon>Actinopterygii</taxon>
        <taxon>Neopterygii</taxon>
        <taxon>Teleostei</taxon>
        <taxon>Neoteleostei</taxon>
        <taxon>Acanthomorphata</taxon>
        <taxon>Eupercaria</taxon>
        <taxon>Perciformes</taxon>
        <taxon>Cottioidei</taxon>
        <taxon>Gasterosteales</taxon>
        <taxon>Gasterosteidae</taxon>
        <taxon>Gasterosteus</taxon>
    </lineage>
</organism>
<accession>A0AAQ4R4E5</accession>
<comment type="subunit">
    <text evidence="9">A connexon is composed of a hexamer of connexins.</text>
</comment>
<dbReference type="GO" id="GO:0007267">
    <property type="term" value="P:cell-cell signaling"/>
    <property type="evidence" value="ECO:0007669"/>
    <property type="project" value="TreeGrafter"/>
</dbReference>
<dbReference type="InterPro" id="IPR019570">
    <property type="entry name" value="Connexin_CCC"/>
</dbReference>
<dbReference type="PANTHER" id="PTHR11984:SF3">
    <property type="entry name" value="GAP JUNCTION DELTA-4 PROTEIN"/>
    <property type="match status" value="1"/>
</dbReference>
<evidence type="ECO:0000259" key="12">
    <source>
        <dbReference type="SMART" id="SM00037"/>
    </source>
</evidence>
<evidence type="ECO:0000256" key="1">
    <source>
        <dbReference type="ARBA" id="ARBA00004610"/>
    </source>
</evidence>
<feature type="transmembrane region" description="Helical" evidence="11">
    <location>
        <begin position="202"/>
        <end position="226"/>
    </location>
</feature>
<proteinExistence type="inferred from homology"/>
<dbReference type="PRINTS" id="PR00206">
    <property type="entry name" value="CONNEXIN"/>
</dbReference>
<evidence type="ECO:0000256" key="6">
    <source>
        <dbReference type="ARBA" id="ARBA00022949"/>
    </source>
</evidence>
<feature type="region of interest" description="Disordered" evidence="10">
    <location>
        <begin position="226"/>
        <end position="260"/>
    </location>
</feature>
<comment type="similarity">
    <text evidence="9">Belongs to the connexin family.</text>
</comment>
<evidence type="ECO:0000256" key="8">
    <source>
        <dbReference type="ARBA" id="ARBA00023136"/>
    </source>
</evidence>
<evidence type="ECO:0000256" key="4">
    <source>
        <dbReference type="ARBA" id="ARBA00022692"/>
    </source>
</evidence>
<evidence type="ECO:0000256" key="9">
    <source>
        <dbReference type="RuleBase" id="RU000630"/>
    </source>
</evidence>
<evidence type="ECO:0000256" key="5">
    <source>
        <dbReference type="ARBA" id="ARBA00022868"/>
    </source>
</evidence>
<keyword evidence="6" id="KW-0965">Cell junction</keyword>
<reference evidence="14" key="3">
    <citation type="submission" date="2025-09" db="UniProtKB">
        <authorList>
            <consortium name="Ensembl"/>
        </authorList>
    </citation>
    <scope>IDENTIFICATION</scope>
</reference>
<evidence type="ECO:0000313" key="14">
    <source>
        <dbReference type="Ensembl" id="ENSGACP00000058544.1"/>
    </source>
</evidence>
<keyword evidence="5 9" id="KW-0303">Gap junction</keyword>
<evidence type="ECO:0000256" key="11">
    <source>
        <dbReference type="SAM" id="Phobius"/>
    </source>
</evidence>
<reference evidence="14 15" key="1">
    <citation type="journal article" date="2021" name="G3 (Bethesda)">
        <title>Improved contiguity of the threespine stickleback genome using long-read sequencing.</title>
        <authorList>
            <person name="Nath S."/>
            <person name="Shaw D.E."/>
            <person name="White M.A."/>
        </authorList>
    </citation>
    <scope>NUCLEOTIDE SEQUENCE [LARGE SCALE GENOMIC DNA]</scope>
    <source>
        <strain evidence="14 15">Lake Benthic</strain>
    </source>
</reference>
<keyword evidence="15" id="KW-1185">Reference proteome</keyword>
<dbReference type="RefSeq" id="XP_040026728.1">
    <property type="nucleotide sequence ID" value="XM_040170794.1"/>
</dbReference>
<keyword evidence="4 9" id="KW-0812">Transmembrane</keyword>
<dbReference type="InterPro" id="IPR038359">
    <property type="entry name" value="Connexin_N_sf"/>
</dbReference>
<dbReference type="GeneTree" id="ENSGT01150000286949"/>
<dbReference type="GeneID" id="120815810"/>
<keyword evidence="3" id="KW-1003">Cell membrane</keyword>
<keyword evidence="7 11" id="KW-1133">Transmembrane helix</keyword>
<comment type="function">
    <text evidence="9">One gap junction consists of a cluster of closely packed pairs of transmembrane channels, the connexons, through which materials of low MW diffuse from one cell to a neighboring cell.</text>
</comment>
<sequence length="330" mass="36289">MRTTWARDLLLITMSHNVSFIGKTWWMLMLPLRLLVLLLAGSTLFSDELDRFTCNTVQPCCSTVCFDAFSPVSAFRLWLFHLVLLCVPDALFATYVVHKVASPPHGGFCCDGGRGGSPVALGDSGSSRLPRLRPAREAPRFHCAYFLAVMLRVLLEVVFAGGQFFLFGSSVPRSFRCHEAPCTFGVECYVSRPTEKTMMLHLMLGLASLSVLLGLADLATSTKAAVTWRRRRRRRREASTEEKSAARSTTTSTEDSGVLSTRRLGLAVATPRTPSPFGTPVPAHFVLHSRLRPPLPPRPDRGPNPRTPTPNGWEKAGPGHFSRGELGPTV</sequence>
<protein>
    <recommendedName>
        <fullName evidence="9">Gap junction protein</fullName>
    </recommendedName>
</protein>
<evidence type="ECO:0000256" key="7">
    <source>
        <dbReference type="ARBA" id="ARBA00022989"/>
    </source>
</evidence>
<dbReference type="AlphaFoldDB" id="A0AAQ4R4E5"/>
<dbReference type="Proteomes" id="UP000007635">
    <property type="component" value="Chromosome III"/>
</dbReference>
<comment type="subcellular location">
    <subcellularLocation>
        <location evidence="1">Cell junction</location>
        <location evidence="1">Gap junction</location>
    </subcellularLocation>
    <subcellularLocation>
        <location evidence="2 9">Cell membrane</location>
        <topology evidence="2 9">Multi-pass membrane protein</topology>
    </subcellularLocation>
</comment>
<keyword evidence="8 11" id="KW-0472">Membrane</keyword>
<dbReference type="Gene3D" id="1.20.1440.80">
    <property type="entry name" value="Gap junction channel protein cysteine-rich domain"/>
    <property type="match status" value="1"/>
</dbReference>
<reference evidence="14" key="2">
    <citation type="submission" date="2025-08" db="UniProtKB">
        <authorList>
            <consortium name="Ensembl"/>
        </authorList>
    </citation>
    <scope>IDENTIFICATION</scope>
</reference>
<feature type="region of interest" description="Disordered" evidence="10">
    <location>
        <begin position="289"/>
        <end position="330"/>
    </location>
</feature>
<evidence type="ECO:0000256" key="3">
    <source>
        <dbReference type="ARBA" id="ARBA00022475"/>
    </source>
</evidence>
<name>A0AAQ4R4E5_GASAC</name>
<dbReference type="SMART" id="SM00037">
    <property type="entry name" value="CNX"/>
    <property type="match status" value="1"/>
</dbReference>
<dbReference type="SMART" id="SM01089">
    <property type="entry name" value="Connexin_CCC"/>
    <property type="match status" value="1"/>
</dbReference>
<dbReference type="InterPro" id="IPR000500">
    <property type="entry name" value="Connexin"/>
</dbReference>
<dbReference type="GO" id="GO:0005243">
    <property type="term" value="F:gap junction channel activity"/>
    <property type="evidence" value="ECO:0007669"/>
    <property type="project" value="TreeGrafter"/>
</dbReference>
<dbReference type="PROSITE" id="PS00408">
    <property type="entry name" value="CONNEXINS_2"/>
    <property type="match status" value="1"/>
</dbReference>
<dbReference type="GO" id="GO:0005922">
    <property type="term" value="C:connexin complex"/>
    <property type="evidence" value="ECO:0007669"/>
    <property type="project" value="InterPro"/>
</dbReference>
<evidence type="ECO:0000313" key="15">
    <source>
        <dbReference type="Proteomes" id="UP000007635"/>
    </source>
</evidence>
<dbReference type="KEGG" id="gat:120815810"/>
<dbReference type="Pfam" id="PF00029">
    <property type="entry name" value="Connexin"/>
    <property type="match status" value="1"/>
</dbReference>
<feature type="domain" description="Connexin cysteine-rich" evidence="13">
    <location>
        <begin position="155"/>
        <end position="221"/>
    </location>
</feature>
<feature type="transmembrane region" description="Helical" evidence="11">
    <location>
        <begin position="143"/>
        <end position="166"/>
    </location>
</feature>
<evidence type="ECO:0000256" key="10">
    <source>
        <dbReference type="SAM" id="MobiDB-lite"/>
    </source>
</evidence>
<dbReference type="Ensembl" id="ENSGACT00000037201.1">
    <property type="protein sequence ID" value="ENSGACP00000058544.1"/>
    <property type="gene ID" value="ENSGACG00000030689.1"/>
</dbReference>
<dbReference type="InterPro" id="IPR017990">
    <property type="entry name" value="Connexin_CS"/>
</dbReference>
<evidence type="ECO:0000256" key="2">
    <source>
        <dbReference type="ARBA" id="ARBA00004651"/>
    </source>
</evidence>
<dbReference type="PANTHER" id="PTHR11984">
    <property type="entry name" value="CONNEXIN"/>
    <property type="match status" value="1"/>
</dbReference>
<evidence type="ECO:0000259" key="13">
    <source>
        <dbReference type="SMART" id="SM01089"/>
    </source>
</evidence>
<dbReference type="InterPro" id="IPR013092">
    <property type="entry name" value="Connexin_N"/>
</dbReference>
<feature type="domain" description="Connexin N-terminal" evidence="12">
    <location>
        <begin position="43"/>
        <end position="76"/>
    </location>
</feature>